<dbReference type="KEGG" id="ssyi:EKG83_21765"/>
<proteinExistence type="predicted"/>
<keyword evidence="1 5" id="KW-0489">Methyltransferase</keyword>
<keyword evidence="3" id="KW-0949">S-adenosyl-L-methionine</keyword>
<dbReference type="InterPro" id="IPR029063">
    <property type="entry name" value="SAM-dependent_MTases_sf"/>
</dbReference>
<gene>
    <name evidence="5" type="ORF">EKG83_21765</name>
</gene>
<evidence type="ECO:0000256" key="4">
    <source>
        <dbReference type="SAM" id="MobiDB-lite"/>
    </source>
</evidence>
<dbReference type="EMBL" id="CP034550">
    <property type="protein sequence ID" value="QFZ19708.1"/>
    <property type="molecule type" value="Genomic_DNA"/>
</dbReference>
<accession>A0A5Q0H0H8</accession>
<dbReference type="Gene3D" id="3.40.50.150">
    <property type="entry name" value="Vaccinia Virus protein VP39"/>
    <property type="match status" value="1"/>
</dbReference>
<sequence length="260" mass="28800">MTRFDGLARVYEEMFELPWRRYLESHTVLGLLGDLTGKAVLDLGCGAGDYCRLLKRAGAARVVGHDTSAGMIAHAAAREAREALGVEYAVEPPPANAFDIVLGVYVLPYAEDYRSLVRLCGVACTALRAGGRFVTLPVNPDYDHRPDYYARYGFRLHDAETRGDASKVTLDLEFGAHRETITARCWTRRTLHRALTEAGFTDLAWPGFQVSPDGVRAHGAGFWSAYLRRPHAAIVTCRKGKPSRHDDAIDEDGDRAPDHR</sequence>
<keyword evidence="6" id="KW-1185">Reference proteome</keyword>
<dbReference type="GO" id="GO:0032259">
    <property type="term" value="P:methylation"/>
    <property type="evidence" value="ECO:0007669"/>
    <property type="project" value="UniProtKB-KW"/>
</dbReference>
<evidence type="ECO:0000256" key="3">
    <source>
        <dbReference type="ARBA" id="ARBA00022691"/>
    </source>
</evidence>
<evidence type="ECO:0000313" key="5">
    <source>
        <dbReference type="EMBL" id="QFZ19708.1"/>
    </source>
</evidence>
<dbReference type="PANTHER" id="PTHR43464">
    <property type="entry name" value="METHYLTRANSFERASE"/>
    <property type="match status" value="1"/>
</dbReference>
<dbReference type="Pfam" id="PF13489">
    <property type="entry name" value="Methyltransf_23"/>
    <property type="match status" value="1"/>
</dbReference>
<feature type="region of interest" description="Disordered" evidence="4">
    <location>
        <begin position="238"/>
        <end position="260"/>
    </location>
</feature>
<evidence type="ECO:0000313" key="6">
    <source>
        <dbReference type="Proteomes" id="UP000325787"/>
    </source>
</evidence>
<dbReference type="OrthoDB" id="3286690at2"/>
<name>A0A5Q0H0H8_SACSY</name>
<organism evidence="5 6">
    <name type="scientific">Saccharothrix syringae</name>
    <name type="common">Nocardiopsis syringae</name>
    <dbReference type="NCBI Taxonomy" id="103733"/>
    <lineage>
        <taxon>Bacteria</taxon>
        <taxon>Bacillati</taxon>
        <taxon>Actinomycetota</taxon>
        <taxon>Actinomycetes</taxon>
        <taxon>Pseudonocardiales</taxon>
        <taxon>Pseudonocardiaceae</taxon>
        <taxon>Saccharothrix</taxon>
    </lineage>
</organism>
<protein>
    <submittedName>
        <fullName evidence="5">Class I SAM-dependent methyltransferase</fullName>
    </submittedName>
</protein>
<dbReference type="PANTHER" id="PTHR43464:SF19">
    <property type="entry name" value="UBIQUINONE BIOSYNTHESIS O-METHYLTRANSFERASE, MITOCHONDRIAL"/>
    <property type="match status" value="1"/>
</dbReference>
<dbReference type="Proteomes" id="UP000325787">
    <property type="component" value="Chromosome"/>
</dbReference>
<keyword evidence="2 5" id="KW-0808">Transferase</keyword>
<reference evidence="6" key="1">
    <citation type="journal article" date="2021" name="Curr. Microbiol.">
        <title>Complete genome of nocamycin-producing strain Saccharothrix syringae NRRL B-16468 reveals the biosynthetic potential for secondary metabolites.</title>
        <authorList>
            <person name="Mo X."/>
            <person name="Yang S."/>
        </authorList>
    </citation>
    <scope>NUCLEOTIDE SEQUENCE [LARGE SCALE GENOMIC DNA]</scope>
    <source>
        <strain evidence="6">ATCC 51364 / DSM 43886 / JCM 6844 / KCTC 9398 / NBRC 14523 / NRRL B-16468 / INA 2240</strain>
    </source>
</reference>
<evidence type="ECO:0000256" key="2">
    <source>
        <dbReference type="ARBA" id="ARBA00022679"/>
    </source>
</evidence>
<dbReference type="AlphaFoldDB" id="A0A5Q0H0H8"/>
<dbReference type="GO" id="GO:0008168">
    <property type="term" value="F:methyltransferase activity"/>
    <property type="evidence" value="ECO:0007669"/>
    <property type="project" value="UniProtKB-KW"/>
</dbReference>
<dbReference type="CDD" id="cd02440">
    <property type="entry name" value="AdoMet_MTases"/>
    <property type="match status" value="1"/>
</dbReference>
<evidence type="ECO:0000256" key="1">
    <source>
        <dbReference type="ARBA" id="ARBA00022603"/>
    </source>
</evidence>
<dbReference type="RefSeq" id="WP_051765181.1">
    <property type="nucleotide sequence ID" value="NZ_CP034550.1"/>
</dbReference>
<dbReference type="SUPFAM" id="SSF53335">
    <property type="entry name" value="S-adenosyl-L-methionine-dependent methyltransferases"/>
    <property type="match status" value="1"/>
</dbReference>